<dbReference type="InterPro" id="IPR002048">
    <property type="entry name" value="EF_hand_dom"/>
</dbReference>
<dbReference type="AlphaFoldDB" id="A0A8S2TBI3"/>
<evidence type="ECO:0000256" key="1">
    <source>
        <dbReference type="ARBA" id="ARBA00005272"/>
    </source>
</evidence>
<evidence type="ECO:0000256" key="8">
    <source>
        <dbReference type="ARBA" id="ARBA00049010"/>
    </source>
</evidence>
<reference evidence="11" key="1">
    <citation type="submission" date="2021-02" db="EMBL/GenBank/DDBJ databases">
        <authorList>
            <person name="Nowell W R."/>
        </authorList>
    </citation>
    <scope>NUCLEOTIDE SEQUENCE</scope>
</reference>
<evidence type="ECO:0000256" key="4">
    <source>
        <dbReference type="ARBA" id="ARBA00022827"/>
    </source>
</evidence>
<feature type="non-terminal residue" evidence="11">
    <location>
        <position position="1"/>
    </location>
</feature>
<dbReference type="EC" id="1.6.5.9" evidence="2"/>
<dbReference type="Gene3D" id="3.50.50.100">
    <property type="match status" value="1"/>
</dbReference>
<dbReference type="PANTHER" id="PTHR43706">
    <property type="entry name" value="NADH DEHYDROGENASE"/>
    <property type="match status" value="1"/>
</dbReference>
<comment type="catalytic activity">
    <reaction evidence="7">
        <text>a quinone + NADH + H(+) = a quinol + NAD(+)</text>
        <dbReference type="Rhea" id="RHEA:46160"/>
        <dbReference type="ChEBI" id="CHEBI:15378"/>
        <dbReference type="ChEBI" id="CHEBI:24646"/>
        <dbReference type="ChEBI" id="CHEBI:57540"/>
        <dbReference type="ChEBI" id="CHEBI:57945"/>
        <dbReference type="ChEBI" id="CHEBI:132124"/>
        <dbReference type="EC" id="1.6.5.9"/>
    </reaction>
</comment>
<dbReference type="PROSITE" id="PS50222">
    <property type="entry name" value="EF_HAND_2"/>
    <property type="match status" value="1"/>
</dbReference>
<keyword evidence="5" id="KW-0560">Oxidoreductase</keyword>
<feature type="non-terminal residue" evidence="11">
    <location>
        <position position="91"/>
    </location>
</feature>
<protein>
    <recommendedName>
        <fullName evidence="2">NADH:ubiquinone reductase (non-electrogenic)</fullName>
        <ecNumber evidence="2">1.6.5.9</ecNumber>
    </recommendedName>
</protein>
<sequence>FTEADKDNSGFLTLTTLRSALKKADTKLRALPATAQVASQEGRYLADLLNALPDLNVENYQKHDIKPFRYKHMGSLAYVGGDSAVVDFTGS</sequence>
<dbReference type="Proteomes" id="UP000676336">
    <property type="component" value="Unassembled WGS sequence"/>
</dbReference>
<dbReference type="InterPro" id="IPR045024">
    <property type="entry name" value="NDH-2"/>
</dbReference>
<organism evidence="11 12">
    <name type="scientific">Rotaria magnacalcarata</name>
    <dbReference type="NCBI Taxonomy" id="392030"/>
    <lineage>
        <taxon>Eukaryota</taxon>
        <taxon>Metazoa</taxon>
        <taxon>Spiralia</taxon>
        <taxon>Gnathifera</taxon>
        <taxon>Rotifera</taxon>
        <taxon>Eurotatoria</taxon>
        <taxon>Bdelloidea</taxon>
        <taxon>Philodinida</taxon>
        <taxon>Philodinidae</taxon>
        <taxon>Rotaria</taxon>
    </lineage>
</organism>
<evidence type="ECO:0000256" key="7">
    <source>
        <dbReference type="ARBA" id="ARBA00047599"/>
    </source>
</evidence>
<gene>
    <name evidence="11" type="ORF">GIL414_LOCUS24880</name>
    <name evidence="10" type="ORF">SMN809_LOCUS24308</name>
</gene>
<comment type="similarity">
    <text evidence="1">Belongs to the NADH dehydrogenase family.</text>
</comment>
<comment type="caution">
    <text evidence="11">The sequence shown here is derived from an EMBL/GenBank/DDBJ whole genome shotgun (WGS) entry which is preliminary data.</text>
</comment>
<evidence type="ECO:0000256" key="6">
    <source>
        <dbReference type="ARBA" id="ARBA00023027"/>
    </source>
</evidence>
<evidence type="ECO:0000313" key="12">
    <source>
        <dbReference type="Proteomes" id="UP000681720"/>
    </source>
</evidence>
<dbReference type="EMBL" id="CAJOBI010028300">
    <property type="protein sequence ID" value="CAF4258516.1"/>
    <property type="molecule type" value="Genomic_DNA"/>
</dbReference>
<feature type="domain" description="EF-hand" evidence="9">
    <location>
        <begin position="1"/>
        <end position="27"/>
    </location>
</feature>
<dbReference type="EMBL" id="CAJOBJ010032028">
    <property type="protein sequence ID" value="CAF4278656.1"/>
    <property type="molecule type" value="Genomic_DNA"/>
</dbReference>
<dbReference type="PANTHER" id="PTHR43706:SF47">
    <property type="entry name" value="EXTERNAL NADH-UBIQUINONE OXIDOREDUCTASE 1, MITOCHONDRIAL-RELATED"/>
    <property type="match status" value="1"/>
</dbReference>
<evidence type="ECO:0000313" key="10">
    <source>
        <dbReference type="EMBL" id="CAF4258516.1"/>
    </source>
</evidence>
<evidence type="ECO:0000256" key="2">
    <source>
        <dbReference type="ARBA" id="ARBA00012637"/>
    </source>
</evidence>
<evidence type="ECO:0000256" key="5">
    <source>
        <dbReference type="ARBA" id="ARBA00023002"/>
    </source>
</evidence>
<dbReference type="GO" id="GO:0005739">
    <property type="term" value="C:mitochondrion"/>
    <property type="evidence" value="ECO:0007669"/>
    <property type="project" value="TreeGrafter"/>
</dbReference>
<proteinExistence type="inferred from homology"/>
<dbReference type="Proteomes" id="UP000681720">
    <property type="component" value="Unassembled WGS sequence"/>
</dbReference>
<dbReference type="GO" id="GO:0005509">
    <property type="term" value="F:calcium ion binding"/>
    <property type="evidence" value="ECO:0007669"/>
    <property type="project" value="InterPro"/>
</dbReference>
<keyword evidence="4" id="KW-0274">FAD</keyword>
<name>A0A8S2TBI3_9BILA</name>
<evidence type="ECO:0000256" key="3">
    <source>
        <dbReference type="ARBA" id="ARBA00022630"/>
    </source>
</evidence>
<evidence type="ECO:0000313" key="11">
    <source>
        <dbReference type="EMBL" id="CAF4278656.1"/>
    </source>
</evidence>
<accession>A0A8S2TBI3</accession>
<evidence type="ECO:0000259" key="9">
    <source>
        <dbReference type="PROSITE" id="PS50222"/>
    </source>
</evidence>
<keyword evidence="3" id="KW-0285">Flavoprotein</keyword>
<dbReference type="GO" id="GO:0050136">
    <property type="term" value="F:NADH dehydrogenase (quinone) (non-electrogenic) activity"/>
    <property type="evidence" value="ECO:0007669"/>
    <property type="project" value="UniProtKB-EC"/>
</dbReference>
<comment type="catalytic activity">
    <reaction evidence="8">
        <text>a ubiquinone + NADH + H(+) = a ubiquinol + NAD(+)</text>
        <dbReference type="Rhea" id="RHEA:23152"/>
        <dbReference type="Rhea" id="RHEA-COMP:9565"/>
        <dbReference type="Rhea" id="RHEA-COMP:9566"/>
        <dbReference type="ChEBI" id="CHEBI:15378"/>
        <dbReference type="ChEBI" id="CHEBI:16389"/>
        <dbReference type="ChEBI" id="CHEBI:17976"/>
        <dbReference type="ChEBI" id="CHEBI:57540"/>
        <dbReference type="ChEBI" id="CHEBI:57945"/>
    </reaction>
</comment>
<keyword evidence="6" id="KW-0520">NAD</keyword>